<accession>A0A0L0F0X5</accession>
<dbReference type="Proteomes" id="UP000054560">
    <property type="component" value="Unassembled WGS sequence"/>
</dbReference>
<name>A0A0L0F0X5_9EUKA</name>
<feature type="non-terminal residue" evidence="1">
    <location>
        <position position="1"/>
    </location>
</feature>
<organism evidence="1 2">
    <name type="scientific">Sphaeroforma arctica JP610</name>
    <dbReference type="NCBI Taxonomy" id="667725"/>
    <lineage>
        <taxon>Eukaryota</taxon>
        <taxon>Ichthyosporea</taxon>
        <taxon>Ichthyophonida</taxon>
        <taxon>Sphaeroforma</taxon>
    </lineage>
</organism>
<dbReference type="RefSeq" id="XP_014143685.1">
    <property type="nucleotide sequence ID" value="XM_014288210.1"/>
</dbReference>
<keyword evidence="2" id="KW-1185">Reference proteome</keyword>
<sequence length="50" mass="5704">AVILYGTNTRTTSMPLVKAIPTASLLWAQKDFHYPMHLIRMSREPFLKGT</sequence>
<reference evidence="1 2" key="1">
    <citation type="submission" date="2011-02" db="EMBL/GenBank/DDBJ databases">
        <title>The Genome Sequence of Sphaeroforma arctica JP610.</title>
        <authorList>
            <consortium name="The Broad Institute Genome Sequencing Platform"/>
            <person name="Russ C."/>
            <person name="Cuomo C."/>
            <person name="Young S.K."/>
            <person name="Zeng Q."/>
            <person name="Gargeya S."/>
            <person name="Alvarado L."/>
            <person name="Berlin A."/>
            <person name="Chapman S.B."/>
            <person name="Chen Z."/>
            <person name="Freedman E."/>
            <person name="Gellesch M."/>
            <person name="Goldberg J."/>
            <person name="Griggs A."/>
            <person name="Gujja S."/>
            <person name="Heilman E."/>
            <person name="Heiman D."/>
            <person name="Howarth C."/>
            <person name="Mehta T."/>
            <person name="Neiman D."/>
            <person name="Pearson M."/>
            <person name="Roberts A."/>
            <person name="Saif S."/>
            <person name="Shea T."/>
            <person name="Shenoy N."/>
            <person name="Sisk P."/>
            <person name="Stolte C."/>
            <person name="Sykes S."/>
            <person name="White J."/>
            <person name="Yandava C."/>
            <person name="Burger G."/>
            <person name="Gray M.W."/>
            <person name="Holland P.W.H."/>
            <person name="King N."/>
            <person name="Lang F.B.F."/>
            <person name="Roger A.J."/>
            <person name="Ruiz-Trillo I."/>
            <person name="Haas B."/>
            <person name="Nusbaum C."/>
            <person name="Birren B."/>
        </authorList>
    </citation>
    <scope>NUCLEOTIDE SEQUENCE [LARGE SCALE GENOMIC DNA]</scope>
    <source>
        <strain evidence="1 2">JP610</strain>
    </source>
</reference>
<proteinExistence type="predicted"/>
<dbReference type="GeneID" id="25918203"/>
<evidence type="ECO:0000313" key="1">
    <source>
        <dbReference type="EMBL" id="KNC69783.1"/>
    </source>
</evidence>
<gene>
    <name evidence="1" type="ORF">SARC_17699</name>
</gene>
<dbReference type="EMBL" id="KQ253331">
    <property type="protein sequence ID" value="KNC69783.1"/>
    <property type="molecule type" value="Genomic_DNA"/>
</dbReference>
<dbReference type="AlphaFoldDB" id="A0A0L0F0X5"/>
<evidence type="ECO:0000313" key="2">
    <source>
        <dbReference type="Proteomes" id="UP000054560"/>
    </source>
</evidence>
<protein>
    <submittedName>
        <fullName evidence="1">Uncharacterized protein</fullName>
    </submittedName>
</protein>